<feature type="domain" description="Carrier" evidence="4">
    <location>
        <begin position="970"/>
        <end position="1050"/>
    </location>
</feature>
<protein>
    <submittedName>
        <fullName evidence="5">Amino acid adenylation domain-containing protein</fullName>
    </submittedName>
</protein>
<dbReference type="Gene3D" id="1.10.1200.10">
    <property type="entry name" value="ACP-like"/>
    <property type="match status" value="1"/>
</dbReference>
<evidence type="ECO:0000256" key="2">
    <source>
        <dbReference type="ARBA" id="ARBA00022450"/>
    </source>
</evidence>
<dbReference type="EMBL" id="PGEZ01000002">
    <property type="protein sequence ID" value="PJJ54106.1"/>
    <property type="molecule type" value="Genomic_DNA"/>
</dbReference>
<dbReference type="Gene3D" id="2.30.38.10">
    <property type="entry name" value="Luciferase, Domain 3"/>
    <property type="match status" value="1"/>
</dbReference>
<dbReference type="CDD" id="cd17646">
    <property type="entry name" value="A_NRPS_AB3403-like"/>
    <property type="match status" value="1"/>
</dbReference>
<dbReference type="CDD" id="cd19543">
    <property type="entry name" value="DCL_NRPS"/>
    <property type="match status" value="1"/>
</dbReference>
<evidence type="ECO:0000256" key="1">
    <source>
        <dbReference type="ARBA" id="ARBA00001957"/>
    </source>
</evidence>
<proteinExistence type="predicted"/>
<keyword evidence="3" id="KW-0597">Phosphoprotein</keyword>
<dbReference type="InterPro" id="IPR020845">
    <property type="entry name" value="AMP-binding_CS"/>
</dbReference>
<evidence type="ECO:0000313" key="6">
    <source>
        <dbReference type="Proteomes" id="UP000230842"/>
    </source>
</evidence>
<dbReference type="Gene3D" id="3.30.559.10">
    <property type="entry name" value="Chloramphenicol acetyltransferase-like domain"/>
    <property type="match status" value="1"/>
</dbReference>
<dbReference type="Pfam" id="PF00975">
    <property type="entry name" value="Thioesterase"/>
    <property type="match status" value="1"/>
</dbReference>
<dbReference type="FunFam" id="3.30.300.30:FF:000010">
    <property type="entry name" value="Enterobactin synthetase component F"/>
    <property type="match status" value="1"/>
</dbReference>
<dbReference type="Proteomes" id="UP000230842">
    <property type="component" value="Unassembled WGS sequence"/>
</dbReference>
<reference evidence="5 6" key="1">
    <citation type="submission" date="2017-11" db="EMBL/GenBank/DDBJ databases">
        <title>Genomic Encyclopedia of Archaeal and Bacterial Type Strains, Phase II (KMG-II): From Individual Species to Whole Genera.</title>
        <authorList>
            <person name="Goeker M."/>
        </authorList>
    </citation>
    <scope>NUCLEOTIDE SEQUENCE [LARGE SCALE GENOMIC DNA]</scope>
    <source>
        <strain evidence="5 6">DSM 27763</strain>
    </source>
</reference>
<dbReference type="InterPro" id="IPR009081">
    <property type="entry name" value="PP-bd_ACP"/>
</dbReference>
<keyword evidence="6" id="KW-1185">Reference proteome</keyword>
<accession>A0A0B2AYC7</accession>
<evidence type="ECO:0000259" key="4">
    <source>
        <dbReference type="PROSITE" id="PS50075"/>
    </source>
</evidence>
<dbReference type="RefSeq" id="WP_039368960.1">
    <property type="nucleotide sequence ID" value="NZ_PGEZ01000002.1"/>
</dbReference>
<dbReference type="NCBIfam" id="TIGR01733">
    <property type="entry name" value="AA-adenyl-dom"/>
    <property type="match status" value="1"/>
</dbReference>
<dbReference type="GO" id="GO:0043041">
    <property type="term" value="P:amino acid activation for nonribosomal peptide biosynthetic process"/>
    <property type="evidence" value="ECO:0007669"/>
    <property type="project" value="TreeGrafter"/>
</dbReference>
<comment type="cofactor">
    <cofactor evidence="1">
        <name>pantetheine 4'-phosphate</name>
        <dbReference type="ChEBI" id="CHEBI:47942"/>
    </cofactor>
</comment>
<evidence type="ECO:0000256" key="3">
    <source>
        <dbReference type="ARBA" id="ARBA00022553"/>
    </source>
</evidence>
<dbReference type="InterPro" id="IPR001242">
    <property type="entry name" value="Condensation_dom"/>
</dbReference>
<dbReference type="FunFam" id="3.40.50.12780:FF:000012">
    <property type="entry name" value="Non-ribosomal peptide synthetase"/>
    <property type="match status" value="1"/>
</dbReference>
<dbReference type="FunFam" id="3.40.50.980:FF:000002">
    <property type="entry name" value="Enterobactin synthetase component F"/>
    <property type="match status" value="1"/>
</dbReference>
<dbReference type="GO" id="GO:0003824">
    <property type="term" value="F:catalytic activity"/>
    <property type="evidence" value="ECO:0007669"/>
    <property type="project" value="InterPro"/>
</dbReference>
<gene>
    <name evidence="5" type="ORF">CLV56_3610</name>
</gene>
<dbReference type="PROSITE" id="PS00455">
    <property type="entry name" value="AMP_BINDING"/>
    <property type="match status" value="1"/>
</dbReference>
<dbReference type="SUPFAM" id="SSF52777">
    <property type="entry name" value="CoA-dependent acyltransferases"/>
    <property type="match status" value="2"/>
</dbReference>
<dbReference type="InterPro" id="IPR000873">
    <property type="entry name" value="AMP-dep_synth/lig_dom"/>
</dbReference>
<dbReference type="Gene3D" id="3.30.559.30">
    <property type="entry name" value="Nonribosomal peptide synthetase, condensation domain"/>
    <property type="match status" value="1"/>
</dbReference>
<dbReference type="Pfam" id="PF13193">
    <property type="entry name" value="AMP-binding_C"/>
    <property type="match status" value="1"/>
</dbReference>
<dbReference type="GO" id="GO:0044550">
    <property type="term" value="P:secondary metabolite biosynthetic process"/>
    <property type="evidence" value="ECO:0007669"/>
    <property type="project" value="UniProtKB-ARBA"/>
</dbReference>
<dbReference type="InterPro" id="IPR025110">
    <property type="entry name" value="AMP-bd_C"/>
</dbReference>
<dbReference type="Gene3D" id="3.30.300.30">
    <property type="match status" value="1"/>
</dbReference>
<dbReference type="Pfam" id="PF00668">
    <property type="entry name" value="Condensation"/>
    <property type="match status" value="1"/>
</dbReference>
<dbReference type="Pfam" id="PF00550">
    <property type="entry name" value="PP-binding"/>
    <property type="match status" value="1"/>
</dbReference>
<organism evidence="5 6">
    <name type="scientific">Mumia flava</name>
    <dbReference type="NCBI Taxonomy" id="1348852"/>
    <lineage>
        <taxon>Bacteria</taxon>
        <taxon>Bacillati</taxon>
        <taxon>Actinomycetota</taxon>
        <taxon>Actinomycetes</taxon>
        <taxon>Propionibacteriales</taxon>
        <taxon>Nocardioidaceae</taxon>
        <taxon>Mumia</taxon>
    </lineage>
</organism>
<dbReference type="InterPro" id="IPR001031">
    <property type="entry name" value="Thioesterase"/>
</dbReference>
<dbReference type="InterPro" id="IPR045851">
    <property type="entry name" value="AMP-bd_C_sf"/>
</dbReference>
<dbReference type="InterPro" id="IPR010071">
    <property type="entry name" value="AA_adenyl_dom"/>
</dbReference>
<dbReference type="GO" id="GO:0008610">
    <property type="term" value="P:lipid biosynthetic process"/>
    <property type="evidence" value="ECO:0007669"/>
    <property type="project" value="UniProtKB-ARBA"/>
</dbReference>
<dbReference type="OrthoDB" id="9803968at2"/>
<dbReference type="PANTHER" id="PTHR45527:SF1">
    <property type="entry name" value="FATTY ACID SYNTHASE"/>
    <property type="match status" value="1"/>
</dbReference>
<dbReference type="InterPro" id="IPR036736">
    <property type="entry name" value="ACP-like_sf"/>
</dbReference>
<dbReference type="Gene3D" id="3.40.50.1820">
    <property type="entry name" value="alpha/beta hydrolase"/>
    <property type="match status" value="1"/>
</dbReference>
<dbReference type="GO" id="GO:0005737">
    <property type="term" value="C:cytoplasm"/>
    <property type="evidence" value="ECO:0007669"/>
    <property type="project" value="TreeGrafter"/>
</dbReference>
<keyword evidence="2" id="KW-0596">Phosphopantetheine</keyword>
<dbReference type="Gene3D" id="3.40.50.980">
    <property type="match status" value="2"/>
</dbReference>
<dbReference type="Pfam" id="PF00501">
    <property type="entry name" value="AMP-binding"/>
    <property type="match status" value="1"/>
</dbReference>
<dbReference type="InterPro" id="IPR023213">
    <property type="entry name" value="CAT-like_dom_sf"/>
</dbReference>
<dbReference type="SUPFAM" id="SSF56801">
    <property type="entry name" value="Acetyl-CoA synthetase-like"/>
    <property type="match status" value="1"/>
</dbReference>
<name>A0A0B2AYC7_9ACTN</name>
<comment type="caution">
    <text evidence="5">The sequence shown here is derived from an EMBL/GenBank/DDBJ whole genome shotgun (WGS) entry which is preliminary data.</text>
</comment>
<dbReference type="SUPFAM" id="SSF53474">
    <property type="entry name" value="alpha/beta-Hydrolases"/>
    <property type="match status" value="1"/>
</dbReference>
<dbReference type="GO" id="GO:0031177">
    <property type="term" value="F:phosphopantetheine binding"/>
    <property type="evidence" value="ECO:0007669"/>
    <property type="project" value="TreeGrafter"/>
</dbReference>
<dbReference type="PROSITE" id="PS50075">
    <property type="entry name" value="CARRIER"/>
    <property type="match status" value="1"/>
</dbReference>
<evidence type="ECO:0000313" key="5">
    <source>
        <dbReference type="EMBL" id="PJJ54106.1"/>
    </source>
</evidence>
<dbReference type="InterPro" id="IPR029058">
    <property type="entry name" value="AB_hydrolase_fold"/>
</dbReference>
<dbReference type="PANTHER" id="PTHR45527">
    <property type="entry name" value="NONRIBOSOMAL PEPTIDE SYNTHETASE"/>
    <property type="match status" value="1"/>
</dbReference>
<sequence length="1337" mass="143069">MTASDIEDVYELSPLQQGMLLHSLYGGDSDTYLAQHSFAVDGPLDAQALETAWQHTVAEHPALRTSFHWDGLDTPLQVVHGDVHVDLRRHDWSALDERDQDERTQQVLADERAAGFDLARAPLLRLDLARLGVDRHLVVWTHHMLPVDGWSVPLVIGEVVGRYLSITTGSPAPPPAPHYRDYIAWLQQQDLGAARQYWIETLGDTAGFTGLGLLRPAVSEDAPAVIDEQGLALGDELGAALRATAARHRVTQGTLMLAAWALVMERFTGEPDVRFGVACSGRPAALPHVDRMVGSFVNSLPLQVTVPADRDVGEWLREVQAQHAAARRYEFSPLSQIKAWTGVAATERLFDSLLVLENYPVDLGDAADANTLSVRGLTDFEKTSEPLTVFVTAGSGLRVLYHRDRILDSDVEQIVEAFRNALTTLTRVPRTGGAALSLAPARRPDPAARGAFVRWGDAGACLPALVQRWVDRTPDAPAVVADDGVLGFAELWDRASAVAAGLGEAGVRRGATVGVCAERGVDLVVALLGTQLAGAAYLPLEPSLPEQRLSFMAADAGAEVVIAQPGTAALARSTGVGTIVDVRDVRAAPSTWTPPPGHGSDLAYVIYTSGSTGRPKGVAITHDAIANRLLWMQDTFGLTQDDRVLQKTPFGFDVSVWEVFWPLITGAVVVMARPGGHQDAAYLAEIMRDGRVTTAHFVPSMLELFVDEPGSASLPALRRVLCSGEALPHGLAERFTRRLPQVALHNLYGPTEAAVDVTWWDCGETAPPGVIPIGRPVANTRAHVLDRRLVESPRSVPGELYLGGVQLATGYVGRPGLTASTFVAHPLAGPGGRLYRTGDKVLRLADGSLEFLGRVDHQVKINGYRIEPGEIEQTLLRHHAVREGVVVVRSRGEHRELAAYVTAGDDVHDQPGLSAQLRAHLAERLPRYMVPATVTVLGAMPLTHNGKLDRAALPDPRPVVRVGEDRSPAGPVTPGEKAVAAAFEEVLGVSALDRESDFFALGGTSFDAVRAIRRIDGATVPLITEHPTVRALAAALETPADASMLLSLARPGTQPATSLVCVPFGGGSAIAYRALAGELSPDVGLHAVTLPGHEPGSETALHPVTDVAGECAASVLALPPGPVAVYGHCAGVALAVEVVRQVEAAGRPVERLFLGASYPFYAPRRTGRAVQRVLAGLVQSGWLRVGARTVGTTRIGVGEADRAEVRYLRAIGGFGTEVDDETIAFVMRAFRHDVVEGGRYFADVWTRGIEPWLREPSEPPAPLSAPITFIAGTADPLTVGYGRGVRQWDRFGSSVDLAVIPEGRHYFLQDQPEVLASVIERSLDAHCGRCGATARAS</sequence>